<evidence type="ECO:0000256" key="1">
    <source>
        <dbReference type="ARBA" id="ARBA00008738"/>
    </source>
</evidence>
<dbReference type="GO" id="GO:0036126">
    <property type="term" value="C:sperm flagellum"/>
    <property type="evidence" value="ECO:0007669"/>
    <property type="project" value="TreeGrafter"/>
</dbReference>
<protein>
    <submittedName>
        <fullName evidence="4">Heat shock 70 kDa protein</fullName>
    </submittedName>
</protein>
<evidence type="ECO:0000313" key="4">
    <source>
        <dbReference type="EMBL" id="GBG25435.1"/>
    </source>
</evidence>
<dbReference type="GO" id="GO:0005524">
    <property type="term" value="F:ATP binding"/>
    <property type="evidence" value="ECO:0007669"/>
    <property type="project" value="UniProtKB-KW"/>
</dbReference>
<dbReference type="GO" id="GO:0005879">
    <property type="term" value="C:axonemal microtubule"/>
    <property type="evidence" value="ECO:0007669"/>
    <property type="project" value="TreeGrafter"/>
</dbReference>
<accession>A0A2R5G4F2</accession>
<dbReference type="Pfam" id="PF00012">
    <property type="entry name" value="HSP70"/>
    <property type="match status" value="1"/>
</dbReference>
<dbReference type="PANTHER" id="PTHR31516">
    <property type="entry name" value="STABILIZER OF AXONEMAL MICROTUBULES 2"/>
    <property type="match status" value="1"/>
</dbReference>
<keyword evidence="4" id="KW-0346">Stress response</keyword>
<keyword evidence="3" id="KW-0067">ATP-binding</keyword>
<organism evidence="4 5">
    <name type="scientific">Hondaea fermentalgiana</name>
    <dbReference type="NCBI Taxonomy" id="2315210"/>
    <lineage>
        <taxon>Eukaryota</taxon>
        <taxon>Sar</taxon>
        <taxon>Stramenopiles</taxon>
        <taxon>Bigyra</taxon>
        <taxon>Labyrinthulomycetes</taxon>
        <taxon>Thraustochytrida</taxon>
        <taxon>Thraustochytriidae</taxon>
        <taxon>Hondaea</taxon>
    </lineage>
</organism>
<evidence type="ECO:0000313" key="5">
    <source>
        <dbReference type="Proteomes" id="UP000241890"/>
    </source>
</evidence>
<dbReference type="InParanoid" id="A0A2R5G4F2"/>
<name>A0A2R5G4F2_9STRA</name>
<dbReference type="GO" id="GO:0005814">
    <property type="term" value="C:centriole"/>
    <property type="evidence" value="ECO:0007669"/>
    <property type="project" value="TreeGrafter"/>
</dbReference>
<comment type="similarity">
    <text evidence="1">Belongs to the FAM154 family.</text>
</comment>
<dbReference type="GO" id="GO:0036064">
    <property type="term" value="C:ciliary basal body"/>
    <property type="evidence" value="ECO:0007669"/>
    <property type="project" value="TreeGrafter"/>
</dbReference>
<gene>
    <name evidence="4" type="ORF">FCC1311_016532</name>
</gene>
<evidence type="ECO:0000256" key="3">
    <source>
        <dbReference type="ARBA" id="ARBA00022840"/>
    </source>
</evidence>
<dbReference type="GO" id="GO:0140662">
    <property type="term" value="F:ATP-dependent protein folding chaperone"/>
    <property type="evidence" value="ECO:0007669"/>
    <property type="project" value="InterPro"/>
</dbReference>
<keyword evidence="2" id="KW-0547">Nucleotide-binding</keyword>
<dbReference type="SUPFAM" id="SSF100920">
    <property type="entry name" value="Heat shock protein 70kD (HSP70), peptide-binding domain"/>
    <property type="match status" value="1"/>
</dbReference>
<sequence length="455" mass="49574">MQHYEPQVIRQQRPVLVNTHVVGDKRVQLWHEQRPAFDGHTTSRDVYHAHPLEAGKRGVAPPGNLCTDKNSKFYGSTTSKESYIEHRIEAPARSCTEEKFQPSNARFYGTTTSAEAYIPHSVGPAKSLAPVPAERPNLPFYGTTTSRETYQPHAATAPSVPSSSARDTHISVGTGSQFYGDTTAKNAYGAPGAHDPTKPIVPAGKSLEGVLSTNDGTRFQGESTSRGTFVAHDIQPRVLPASIAWEPNKAYFYGTTTNADSYPAHLVQPMERNRGPSHSAVTNAPFQSATESRERFMAPGNVEPVRATHPVGNLHVDHAHFQGTSTSQDTFRGWQLPVQRLPVGLETVNDVFHVMIPERQRLPAEHAQVFTTVTDGQTSVQITVRQGISGRASENTVLASFELVGIDPAACGSPQILVTFSINEHSRLHIDAVDKITGKAQHIAIDRDINASAFN</sequence>
<comment type="caution">
    <text evidence="4">The sequence shown here is derived from an EMBL/GenBank/DDBJ whole genome shotgun (WGS) entry which is preliminary data.</text>
</comment>
<dbReference type="EMBL" id="BEYU01000012">
    <property type="protein sequence ID" value="GBG25435.1"/>
    <property type="molecule type" value="Genomic_DNA"/>
</dbReference>
<dbReference type="InterPro" id="IPR033336">
    <property type="entry name" value="SAXO1/2"/>
</dbReference>
<dbReference type="PANTHER" id="PTHR31516:SF17">
    <property type="entry name" value="STABILIZER OF AXONEMAL MICROTUBULES 2"/>
    <property type="match status" value="1"/>
</dbReference>
<dbReference type="GO" id="GO:0008017">
    <property type="term" value="F:microtubule binding"/>
    <property type="evidence" value="ECO:0007669"/>
    <property type="project" value="InterPro"/>
</dbReference>
<dbReference type="InterPro" id="IPR013126">
    <property type="entry name" value="Hsp_70_fam"/>
</dbReference>
<dbReference type="OrthoDB" id="510472at2759"/>
<dbReference type="AlphaFoldDB" id="A0A2R5G4F2"/>
<dbReference type="InterPro" id="IPR029047">
    <property type="entry name" value="HSP70_peptide-bd_sf"/>
</dbReference>
<dbReference type="Gene3D" id="2.60.34.10">
    <property type="entry name" value="Substrate Binding Domain Of DNAk, Chain A, domain 1"/>
    <property type="match status" value="1"/>
</dbReference>
<proteinExistence type="inferred from homology"/>
<reference evidence="4 5" key="1">
    <citation type="submission" date="2017-12" db="EMBL/GenBank/DDBJ databases">
        <title>Sequencing, de novo assembly and annotation of complete genome of a new Thraustochytrid species, strain FCC1311.</title>
        <authorList>
            <person name="Sedici K."/>
            <person name="Godart F."/>
            <person name="Aiese Cigliano R."/>
            <person name="Sanseverino W."/>
            <person name="Barakat M."/>
            <person name="Ortet P."/>
            <person name="Marechal E."/>
            <person name="Cagnac O."/>
            <person name="Amato A."/>
        </authorList>
    </citation>
    <scope>NUCLEOTIDE SEQUENCE [LARGE SCALE GENOMIC DNA]</scope>
</reference>
<evidence type="ECO:0000256" key="2">
    <source>
        <dbReference type="ARBA" id="ARBA00022741"/>
    </source>
</evidence>
<keyword evidence="5" id="KW-1185">Reference proteome</keyword>
<dbReference type="Proteomes" id="UP000241890">
    <property type="component" value="Unassembled WGS sequence"/>
</dbReference>